<dbReference type="AlphaFoldDB" id="M1BBN7"/>
<reference evidence="2" key="1">
    <citation type="journal article" date="2011" name="Nature">
        <title>Genome sequence and analysis of the tuber crop potato.</title>
        <authorList>
            <consortium name="The Potato Genome Sequencing Consortium"/>
        </authorList>
    </citation>
    <scope>NUCLEOTIDE SEQUENCE [LARGE SCALE GENOMIC DNA]</scope>
    <source>
        <strain evidence="2">cv. DM1-3 516 R44</strain>
    </source>
</reference>
<reference evidence="1" key="2">
    <citation type="submission" date="2015-06" db="UniProtKB">
        <authorList>
            <consortium name="EnsemblPlants"/>
        </authorList>
    </citation>
    <scope>IDENTIFICATION</scope>
    <source>
        <strain evidence="1">DM1-3 516 R44</strain>
    </source>
</reference>
<protein>
    <submittedName>
        <fullName evidence="1">Uncharacterized protein</fullName>
    </submittedName>
</protein>
<organism evidence="1 2">
    <name type="scientific">Solanum tuberosum</name>
    <name type="common">Potato</name>
    <dbReference type="NCBI Taxonomy" id="4113"/>
    <lineage>
        <taxon>Eukaryota</taxon>
        <taxon>Viridiplantae</taxon>
        <taxon>Streptophyta</taxon>
        <taxon>Embryophyta</taxon>
        <taxon>Tracheophyta</taxon>
        <taxon>Spermatophyta</taxon>
        <taxon>Magnoliopsida</taxon>
        <taxon>eudicotyledons</taxon>
        <taxon>Gunneridae</taxon>
        <taxon>Pentapetalae</taxon>
        <taxon>asterids</taxon>
        <taxon>lamiids</taxon>
        <taxon>Solanales</taxon>
        <taxon>Solanaceae</taxon>
        <taxon>Solanoideae</taxon>
        <taxon>Solaneae</taxon>
        <taxon>Solanum</taxon>
    </lineage>
</organism>
<sequence length="76" mass="8887">MQVTETALLLENDTNQENSKYQFINVGDERFIHGFPCLFNKESSTGRTGWKSLLHISASISWVGHMKRHEEDKRYE</sequence>
<dbReference type="EnsemblPlants" id="PGSC0003DMT400041635">
    <property type="protein sequence ID" value="PGSC0003DMT400041635"/>
    <property type="gene ID" value="PGSC0003DMG402016141"/>
</dbReference>
<accession>M1BBN7</accession>
<evidence type="ECO:0000313" key="1">
    <source>
        <dbReference type="EnsemblPlants" id="PGSC0003DMT400041635"/>
    </source>
</evidence>
<name>M1BBN7_SOLTU</name>
<dbReference type="Gramene" id="PGSC0003DMT400041635">
    <property type="protein sequence ID" value="PGSC0003DMT400041635"/>
    <property type="gene ID" value="PGSC0003DMG402016141"/>
</dbReference>
<dbReference type="Proteomes" id="UP000011115">
    <property type="component" value="Unassembled WGS sequence"/>
</dbReference>
<evidence type="ECO:0000313" key="2">
    <source>
        <dbReference type="Proteomes" id="UP000011115"/>
    </source>
</evidence>
<proteinExistence type="predicted"/>
<dbReference type="HOGENOM" id="CLU_2659308_0_0_1"/>
<keyword evidence="2" id="KW-1185">Reference proteome</keyword>
<dbReference type="PaxDb" id="4113-PGSC0003DMT400041635"/>
<dbReference type="InParanoid" id="M1BBN7"/>